<dbReference type="Proteomes" id="UP000499080">
    <property type="component" value="Unassembled WGS sequence"/>
</dbReference>
<protein>
    <submittedName>
        <fullName evidence="1">Uncharacterized protein</fullName>
    </submittedName>
</protein>
<dbReference type="EMBL" id="BGPR01007252">
    <property type="protein sequence ID" value="GBN25508.1"/>
    <property type="molecule type" value="Genomic_DNA"/>
</dbReference>
<reference evidence="1 2" key="1">
    <citation type="journal article" date="2019" name="Sci. Rep.">
        <title>Orb-weaving spider Araneus ventricosus genome elucidates the spidroin gene catalogue.</title>
        <authorList>
            <person name="Kono N."/>
            <person name="Nakamura H."/>
            <person name="Ohtoshi R."/>
            <person name="Moran D.A.P."/>
            <person name="Shinohara A."/>
            <person name="Yoshida Y."/>
            <person name="Fujiwara M."/>
            <person name="Mori M."/>
            <person name="Tomita M."/>
            <person name="Arakawa K."/>
        </authorList>
    </citation>
    <scope>NUCLEOTIDE SEQUENCE [LARGE SCALE GENOMIC DNA]</scope>
</reference>
<organism evidence="1 2">
    <name type="scientific">Araneus ventricosus</name>
    <name type="common">Orbweaver spider</name>
    <name type="synonym">Epeira ventricosa</name>
    <dbReference type="NCBI Taxonomy" id="182803"/>
    <lineage>
        <taxon>Eukaryota</taxon>
        <taxon>Metazoa</taxon>
        <taxon>Ecdysozoa</taxon>
        <taxon>Arthropoda</taxon>
        <taxon>Chelicerata</taxon>
        <taxon>Arachnida</taxon>
        <taxon>Araneae</taxon>
        <taxon>Araneomorphae</taxon>
        <taxon>Entelegynae</taxon>
        <taxon>Araneoidea</taxon>
        <taxon>Araneidae</taxon>
        <taxon>Araneus</taxon>
    </lineage>
</organism>
<name>A0A4Y2MEG3_ARAVE</name>
<dbReference type="AlphaFoldDB" id="A0A4Y2MEG3"/>
<proteinExistence type="predicted"/>
<evidence type="ECO:0000313" key="2">
    <source>
        <dbReference type="Proteomes" id="UP000499080"/>
    </source>
</evidence>
<accession>A0A4Y2MEG3</accession>
<comment type="caution">
    <text evidence="1">The sequence shown here is derived from an EMBL/GenBank/DDBJ whole genome shotgun (WGS) entry which is preliminary data.</text>
</comment>
<keyword evidence="2" id="KW-1185">Reference proteome</keyword>
<gene>
    <name evidence="1" type="ORF">AVEN_88883_1</name>
</gene>
<sequence length="126" mass="14230">MRPATLSGTWILGPRFVSRVAQLLCDVSADSYHGLNCPFMRDPLSLFDSFLSRPLEGSDDRCGYSNSMRLRYFRSDGGIPPVGAVGPWQVMAITTLLSVPVVLSRRASFYWPRMRRQDGATRFWLP</sequence>
<evidence type="ECO:0000313" key="1">
    <source>
        <dbReference type="EMBL" id="GBN25508.1"/>
    </source>
</evidence>